<dbReference type="PANTHER" id="PTHR30336:SF20">
    <property type="entry name" value="DUF218 DOMAIN-CONTAINING PROTEIN"/>
    <property type="match status" value="1"/>
</dbReference>
<proteinExistence type="predicted"/>
<gene>
    <name evidence="2" type="ORF">SAMN04489726_7140</name>
</gene>
<accession>A0A1H0CC13</accession>
<dbReference type="Gene3D" id="3.40.50.620">
    <property type="entry name" value="HUPs"/>
    <property type="match status" value="1"/>
</dbReference>
<feature type="domain" description="DUF218" evidence="1">
    <location>
        <begin position="48"/>
        <end position="156"/>
    </location>
</feature>
<dbReference type="GO" id="GO:0005886">
    <property type="term" value="C:plasma membrane"/>
    <property type="evidence" value="ECO:0007669"/>
    <property type="project" value="TreeGrafter"/>
</dbReference>
<evidence type="ECO:0000313" key="2">
    <source>
        <dbReference type="EMBL" id="SDN55438.1"/>
    </source>
</evidence>
<evidence type="ECO:0000259" key="1">
    <source>
        <dbReference type="Pfam" id="PF02698"/>
    </source>
</evidence>
<dbReference type="AlphaFoldDB" id="A0A1H0CC13"/>
<evidence type="ECO:0000313" key="3">
    <source>
        <dbReference type="Proteomes" id="UP000183376"/>
    </source>
</evidence>
<dbReference type="PANTHER" id="PTHR30336">
    <property type="entry name" value="INNER MEMBRANE PROTEIN, PROBABLE PERMEASE"/>
    <property type="match status" value="1"/>
</dbReference>
<name>A0A1H0CC13_ALLAB</name>
<dbReference type="InterPro" id="IPR003848">
    <property type="entry name" value="DUF218"/>
</dbReference>
<dbReference type="CDD" id="cd06259">
    <property type="entry name" value="YdcF-like"/>
    <property type="match status" value="1"/>
</dbReference>
<dbReference type="eggNOG" id="COG1434">
    <property type="taxonomic scope" value="Bacteria"/>
</dbReference>
<sequence>MWRMSQQDKRLSAEVLADVQVLWDYNHMGHELRPCDVGVGLGSHDLGVATRAAELFHSGYFPLLVFSGANAPTTIDRFPRGEAVHYREHALSLGVPNDAVLVEPEAKHTGANIELSRALLESRGIPVRSVMLVSRPYQQRRAYAACRKVWPEVEVICASQDVGLVDYLAGIGDDARVINTIVADTQRIKVYGDQGHAIPQEMPAEVWAAYERLVQAGYDKRVIPNA</sequence>
<dbReference type="InterPro" id="IPR051599">
    <property type="entry name" value="Cell_Envelope_Assoc"/>
</dbReference>
<dbReference type="STRING" id="211114.SAMN04489726_7140"/>
<reference evidence="2 3" key="1">
    <citation type="submission" date="2016-10" db="EMBL/GenBank/DDBJ databases">
        <authorList>
            <person name="de Groot N.N."/>
        </authorList>
    </citation>
    <scope>NUCLEOTIDE SEQUENCE [LARGE SCALE GENOMIC DNA]</scope>
    <source>
        <strain evidence="2 3">DSM 44149</strain>
    </source>
</reference>
<dbReference type="InterPro" id="IPR014729">
    <property type="entry name" value="Rossmann-like_a/b/a_fold"/>
</dbReference>
<keyword evidence="3" id="KW-1185">Reference proteome</keyword>
<organism evidence="2 3">
    <name type="scientific">Allokutzneria albata</name>
    <name type="common">Kibdelosporangium albatum</name>
    <dbReference type="NCBI Taxonomy" id="211114"/>
    <lineage>
        <taxon>Bacteria</taxon>
        <taxon>Bacillati</taxon>
        <taxon>Actinomycetota</taxon>
        <taxon>Actinomycetes</taxon>
        <taxon>Pseudonocardiales</taxon>
        <taxon>Pseudonocardiaceae</taxon>
        <taxon>Allokutzneria</taxon>
    </lineage>
</organism>
<dbReference type="EMBL" id="LT629701">
    <property type="protein sequence ID" value="SDN55438.1"/>
    <property type="molecule type" value="Genomic_DNA"/>
</dbReference>
<protein>
    <submittedName>
        <fullName evidence="2">DUF218 domain-containing protein</fullName>
    </submittedName>
</protein>
<dbReference type="Proteomes" id="UP000183376">
    <property type="component" value="Chromosome I"/>
</dbReference>
<dbReference type="Pfam" id="PF02698">
    <property type="entry name" value="DUF218"/>
    <property type="match status" value="1"/>
</dbReference>